<comment type="caution">
    <text evidence="2">The sequence shown here is derived from an EMBL/GenBank/DDBJ whole genome shotgun (WGS) entry which is preliminary data.</text>
</comment>
<evidence type="ECO:0000313" key="2">
    <source>
        <dbReference type="EMBL" id="KRM95165.1"/>
    </source>
</evidence>
<dbReference type="InterPro" id="IPR003507">
    <property type="entry name" value="S66_fam"/>
</dbReference>
<dbReference type="Gene3D" id="3.40.50.10740">
    <property type="entry name" value="Class I glutamine amidotransferase-like"/>
    <property type="match status" value="1"/>
</dbReference>
<dbReference type="RefSeq" id="WP_338037346.1">
    <property type="nucleotide sequence ID" value="NZ_AYZD01000033.1"/>
</dbReference>
<dbReference type="PANTHER" id="PTHR30237">
    <property type="entry name" value="MURAMOYLTETRAPEPTIDE CARBOXYPEPTIDASE"/>
    <property type="match status" value="1"/>
</dbReference>
<dbReference type="InterPro" id="IPR027478">
    <property type="entry name" value="LdcA_N"/>
</dbReference>
<name>A0A0R2CTT8_9LACO</name>
<protein>
    <submittedName>
        <fullName evidence="2">Microcin immunity protein</fullName>
    </submittedName>
</protein>
<dbReference type="Proteomes" id="UP000051015">
    <property type="component" value="Unassembled WGS sequence"/>
</dbReference>
<dbReference type="AlphaFoldDB" id="A0A0R2CTT8"/>
<dbReference type="Pfam" id="PF02016">
    <property type="entry name" value="Peptidase_S66"/>
    <property type="match status" value="1"/>
</dbReference>
<sequence>MLSIGYYSASTPITAFSPISFERAQKYLEKKNVHLIPGQLTGKKDFYRSVSILERALEINELIHNDQVDVIMATIGGTNTNAVLPYIDYTYLQEHPKTFVGVILTQLRCCLRLKHKHQLAASYMDLRWWLLLGSGNLLWMRHGKHLARF</sequence>
<dbReference type="InterPro" id="IPR040449">
    <property type="entry name" value="Peptidase_S66_N"/>
</dbReference>
<proteinExistence type="predicted"/>
<gene>
    <name evidence="2" type="ORF">FC19_GL002260</name>
</gene>
<dbReference type="SUPFAM" id="SSF52317">
    <property type="entry name" value="Class I glutamine amidotransferase-like"/>
    <property type="match status" value="1"/>
</dbReference>
<dbReference type="PATRIC" id="fig|1423725.3.peg.2327"/>
<keyword evidence="3" id="KW-1185">Reference proteome</keyword>
<evidence type="ECO:0000259" key="1">
    <source>
        <dbReference type="Pfam" id="PF02016"/>
    </source>
</evidence>
<feature type="domain" description="LD-carboxypeptidase N-terminal" evidence="1">
    <location>
        <begin position="4"/>
        <end position="101"/>
    </location>
</feature>
<dbReference type="PANTHER" id="PTHR30237:SF5">
    <property type="entry name" value="CARBOXYPEPTIDASE VC_A0337-RELATED"/>
    <property type="match status" value="1"/>
</dbReference>
<organism evidence="2 3">
    <name type="scientific">Liquorilactobacillus aquaticus DSM 21051</name>
    <dbReference type="NCBI Taxonomy" id="1423725"/>
    <lineage>
        <taxon>Bacteria</taxon>
        <taxon>Bacillati</taxon>
        <taxon>Bacillota</taxon>
        <taxon>Bacilli</taxon>
        <taxon>Lactobacillales</taxon>
        <taxon>Lactobacillaceae</taxon>
        <taxon>Liquorilactobacillus</taxon>
    </lineage>
</organism>
<dbReference type="InterPro" id="IPR029062">
    <property type="entry name" value="Class_I_gatase-like"/>
</dbReference>
<reference evidence="2 3" key="1">
    <citation type="journal article" date="2015" name="Genome Announc.">
        <title>Expanding the biotechnology potential of lactobacilli through comparative genomics of 213 strains and associated genera.</title>
        <authorList>
            <person name="Sun Z."/>
            <person name="Harris H.M."/>
            <person name="McCann A."/>
            <person name="Guo C."/>
            <person name="Argimon S."/>
            <person name="Zhang W."/>
            <person name="Yang X."/>
            <person name="Jeffery I.B."/>
            <person name="Cooney J.C."/>
            <person name="Kagawa T.F."/>
            <person name="Liu W."/>
            <person name="Song Y."/>
            <person name="Salvetti E."/>
            <person name="Wrobel A."/>
            <person name="Rasinkangas P."/>
            <person name="Parkhill J."/>
            <person name="Rea M.C."/>
            <person name="O'Sullivan O."/>
            <person name="Ritari J."/>
            <person name="Douillard F.P."/>
            <person name="Paul Ross R."/>
            <person name="Yang R."/>
            <person name="Briner A.E."/>
            <person name="Felis G.E."/>
            <person name="de Vos W.M."/>
            <person name="Barrangou R."/>
            <person name="Klaenhammer T.R."/>
            <person name="Caufield P.W."/>
            <person name="Cui Y."/>
            <person name="Zhang H."/>
            <person name="O'Toole P.W."/>
        </authorList>
    </citation>
    <scope>NUCLEOTIDE SEQUENCE [LARGE SCALE GENOMIC DNA]</scope>
    <source>
        <strain evidence="2 3">DSM 21051</strain>
    </source>
</reference>
<evidence type="ECO:0000313" key="3">
    <source>
        <dbReference type="Proteomes" id="UP000051015"/>
    </source>
</evidence>
<accession>A0A0R2CTT8</accession>
<dbReference type="EMBL" id="AYZD01000033">
    <property type="protein sequence ID" value="KRM95165.1"/>
    <property type="molecule type" value="Genomic_DNA"/>
</dbReference>
<dbReference type="STRING" id="1423725.FC19_GL002260"/>